<evidence type="ECO:0000256" key="5">
    <source>
        <dbReference type="ARBA" id="ARBA00022692"/>
    </source>
</evidence>
<evidence type="ECO:0000256" key="7">
    <source>
        <dbReference type="ARBA" id="ARBA00023136"/>
    </source>
</evidence>
<dbReference type="Proteomes" id="UP000177751">
    <property type="component" value="Unassembled WGS sequence"/>
</dbReference>
<dbReference type="PANTHER" id="PTHR30413:SF8">
    <property type="entry name" value="TRANSPORT PERMEASE PROTEIN"/>
    <property type="match status" value="1"/>
</dbReference>
<proteinExistence type="inferred from homology"/>
<organism evidence="10 11">
    <name type="scientific">Candidatus Staskawiczbacteria bacterium RIFOXYC1_FULL_38_18</name>
    <dbReference type="NCBI Taxonomy" id="1802229"/>
    <lineage>
        <taxon>Bacteria</taxon>
        <taxon>Candidatus Staskawicziibacteriota</taxon>
    </lineage>
</organism>
<feature type="domain" description="ABC-2 type transporter transmembrane" evidence="9">
    <location>
        <begin position="20"/>
        <end position="215"/>
    </location>
</feature>
<evidence type="ECO:0000259" key="9">
    <source>
        <dbReference type="Pfam" id="PF01061"/>
    </source>
</evidence>
<feature type="transmembrane region" description="Helical" evidence="8">
    <location>
        <begin position="174"/>
        <end position="192"/>
    </location>
</feature>
<evidence type="ECO:0000313" key="11">
    <source>
        <dbReference type="Proteomes" id="UP000177751"/>
    </source>
</evidence>
<dbReference type="GO" id="GO:0140359">
    <property type="term" value="F:ABC-type transporter activity"/>
    <property type="evidence" value="ECO:0007669"/>
    <property type="project" value="InterPro"/>
</dbReference>
<keyword evidence="7 8" id="KW-0472">Membrane</keyword>
<accession>A0A1G2JD19</accession>
<feature type="transmembrane region" description="Helical" evidence="8">
    <location>
        <begin position="65"/>
        <end position="87"/>
    </location>
</feature>
<evidence type="ECO:0000313" key="10">
    <source>
        <dbReference type="EMBL" id="OGZ84937.1"/>
    </source>
</evidence>
<evidence type="ECO:0000256" key="6">
    <source>
        <dbReference type="ARBA" id="ARBA00022989"/>
    </source>
</evidence>
<feature type="transmembrane region" description="Helical" evidence="8">
    <location>
        <begin position="140"/>
        <end position="168"/>
    </location>
</feature>
<dbReference type="PANTHER" id="PTHR30413">
    <property type="entry name" value="INNER MEMBRANE TRANSPORT PERMEASE"/>
    <property type="match status" value="1"/>
</dbReference>
<dbReference type="AlphaFoldDB" id="A0A1G2JD19"/>
<name>A0A1G2JD19_9BACT</name>
<keyword evidence="6 8" id="KW-1133">Transmembrane helix</keyword>
<dbReference type="Pfam" id="PF01061">
    <property type="entry name" value="ABC2_membrane"/>
    <property type="match status" value="1"/>
</dbReference>
<feature type="transmembrane region" description="Helical" evidence="8">
    <location>
        <begin position="226"/>
        <end position="244"/>
    </location>
</feature>
<reference evidence="10 11" key="1">
    <citation type="journal article" date="2016" name="Nat. Commun.">
        <title>Thousands of microbial genomes shed light on interconnected biogeochemical processes in an aquifer system.</title>
        <authorList>
            <person name="Anantharaman K."/>
            <person name="Brown C.T."/>
            <person name="Hug L.A."/>
            <person name="Sharon I."/>
            <person name="Castelle C.J."/>
            <person name="Probst A.J."/>
            <person name="Thomas B.C."/>
            <person name="Singh A."/>
            <person name="Wilkins M.J."/>
            <person name="Karaoz U."/>
            <person name="Brodie E.L."/>
            <person name="Williams K.H."/>
            <person name="Hubbard S.S."/>
            <person name="Banfield J.F."/>
        </authorList>
    </citation>
    <scope>NUCLEOTIDE SEQUENCE [LARGE SCALE GENOMIC DNA]</scope>
</reference>
<evidence type="ECO:0000256" key="3">
    <source>
        <dbReference type="ARBA" id="ARBA00022448"/>
    </source>
</evidence>
<feature type="transmembrane region" description="Helical" evidence="8">
    <location>
        <begin position="36"/>
        <end position="53"/>
    </location>
</feature>
<dbReference type="GO" id="GO:0015920">
    <property type="term" value="P:lipopolysaccharide transport"/>
    <property type="evidence" value="ECO:0007669"/>
    <property type="project" value="TreeGrafter"/>
</dbReference>
<comment type="subcellular location">
    <subcellularLocation>
        <location evidence="1">Cell inner membrane</location>
        <topology evidence="1">Multi-pass membrane protein</topology>
    </subcellularLocation>
</comment>
<dbReference type="InterPro" id="IPR013525">
    <property type="entry name" value="ABC2_TM"/>
</dbReference>
<comment type="similarity">
    <text evidence="2">Belongs to the ABC-2 integral membrane protein family.</text>
</comment>
<evidence type="ECO:0000256" key="8">
    <source>
        <dbReference type="SAM" id="Phobius"/>
    </source>
</evidence>
<keyword evidence="3" id="KW-0813">Transport</keyword>
<keyword evidence="4" id="KW-1003">Cell membrane</keyword>
<evidence type="ECO:0000256" key="4">
    <source>
        <dbReference type="ARBA" id="ARBA00022475"/>
    </source>
</evidence>
<keyword evidence="5 8" id="KW-0812">Transmembrane</keyword>
<evidence type="ECO:0000256" key="2">
    <source>
        <dbReference type="ARBA" id="ARBA00007783"/>
    </source>
</evidence>
<comment type="caution">
    <text evidence="10">The sequence shown here is derived from an EMBL/GenBank/DDBJ whole genome shotgun (WGS) entry which is preliminary data.</text>
</comment>
<protein>
    <recommendedName>
        <fullName evidence="9">ABC-2 type transporter transmembrane domain-containing protein</fullName>
    </recommendedName>
</protein>
<dbReference type="GO" id="GO:0005886">
    <property type="term" value="C:plasma membrane"/>
    <property type="evidence" value="ECO:0007669"/>
    <property type="project" value="UniProtKB-SubCell"/>
</dbReference>
<dbReference type="STRING" id="1802229.A2401_03380"/>
<feature type="transmembrane region" description="Helical" evidence="8">
    <location>
        <begin position="107"/>
        <end position="133"/>
    </location>
</feature>
<dbReference type="EMBL" id="MHPP01000007">
    <property type="protein sequence ID" value="OGZ84937.1"/>
    <property type="molecule type" value="Genomic_DNA"/>
</dbReference>
<evidence type="ECO:0000256" key="1">
    <source>
        <dbReference type="ARBA" id="ARBA00004429"/>
    </source>
</evidence>
<sequence>MNLNFAYYKAKSILGLSLSLAKVKFKLRNEGSYLGVFWYLLSPLAMFLILLSLRGLTNKNPIEYYPIYLLLGLIVFNLFRYATTISTNAIRGNAGLIKSLKINLEPFVISGIMQAVFSHIFEVIILVLFLFYFKVSLLCILFYPVVLFFLIIFIIGVSFILSTIGTYINDIENVWNIFLNLLWFSTPIFYSTSKDIFINKINPMYYFILGAREIIIYNKLPDFKIFLIMAVFSFGFLAVGLFVFEKYKKSFAEFI</sequence>
<gene>
    <name evidence="10" type="ORF">A2401_03380</name>
</gene>